<evidence type="ECO:0000313" key="2">
    <source>
        <dbReference type="EMBL" id="KAF2680243.1"/>
    </source>
</evidence>
<feature type="chain" id="PRO_5026339956" evidence="1">
    <location>
        <begin position="25"/>
        <end position="104"/>
    </location>
</feature>
<proteinExistence type="predicted"/>
<protein>
    <submittedName>
        <fullName evidence="2">Uncharacterized protein</fullName>
    </submittedName>
</protein>
<organism evidence="2 3">
    <name type="scientific">Lentithecium fluviatile CBS 122367</name>
    <dbReference type="NCBI Taxonomy" id="1168545"/>
    <lineage>
        <taxon>Eukaryota</taxon>
        <taxon>Fungi</taxon>
        <taxon>Dikarya</taxon>
        <taxon>Ascomycota</taxon>
        <taxon>Pezizomycotina</taxon>
        <taxon>Dothideomycetes</taxon>
        <taxon>Pleosporomycetidae</taxon>
        <taxon>Pleosporales</taxon>
        <taxon>Massarineae</taxon>
        <taxon>Lentitheciaceae</taxon>
        <taxon>Lentithecium</taxon>
    </lineage>
</organism>
<sequence length="104" mass="11260">MRPHMFLLHALAFVCFVALPLASAIGGPLKQPRSPPRRRRRTSTVSSGIATYIPYIVNDVSSNLWGYADCAMGCGSTFDASARPSVHRIFDTATPRSSVYSLGS</sequence>
<keyword evidence="1" id="KW-0732">Signal</keyword>
<dbReference type="AlphaFoldDB" id="A0A6G1IQJ6"/>
<dbReference type="EMBL" id="MU005598">
    <property type="protein sequence ID" value="KAF2680243.1"/>
    <property type="molecule type" value="Genomic_DNA"/>
</dbReference>
<keyword evidence="3" id="KW-1185">Reference proteome</keyword>
<gene>
    <name evidence="2" type="ORF">K458DRAFT_421787</name>
</gene>
<evidence type="ECO:0000313" key="3">
    <source>
        <dbReference type="Proteomes" id="UP000799291"/>
    </source>
</evidence>
<reference evidence="2" key="1">
    <citation type="journal article" date="2020" name="Stud. Mycol.">
        <title>101 Dothideomycetes genomes: a test case for predicting lifestyles and emergence of pathogens.</title>
        <authorList>
            <person name="Haridas S."/>
            <person name="Albert R."/>
            <person name="Binder M."/>
            <person name="Bloem J."/>
            <person name="Labutti K."/>
            <person name="Salamov A."/>
            <person name="Andreopoulos B."/>
            <person name="Baker S."/>
            <person name="Barry K."/>
            <person name="Bills G."/>
            <person name="Bluhm B."/>
            <person name="Cannon C."/>
            <person name="Castanera R."/>
            <person name="Culley D."/>
            <person name="Daum C."/>
            <person name="Ezra D."/>
            <person name="Gonzalez J."/>
            <person name="Henrissat B."/>
            <person name="Kuo A."/>
            <person name="Liang C."/>
            <person name="Lipzen A."/>
            <person name="Lutzoni F."/>
            <person name="Magnuson J."/>
            <person name="Mondo S."/>
            <person name="Nolan M."/>
            <person name="Ohm R."/>
            <person name="Pangilinan J."/>
            <person name="Park H.-J."/>
            <person name="Ramirez L."/>
            <person name="Alfaro M."/>
            <person name="Sun H."/>
            <person name="Tritt A."/>
            <person name="Yoshinaga Y."/>
            <person name="Zwiers L.-H."/>
            <person name="Turgeon B."/>
            <person name="Goodwin S."/>
            <person name="Spatafora J."/>
            <person name="Crous P."/>
            <person name="Grigoriev I."/>
        </authorList>
    </citation>
    <scope>NUCLEOTIDE SEQUENCE</scope>
    <source>
        <strain evidence="2">CBS 122367</strain>
    </source>
</reference>
<name>A0A6G1IQJ6_9PLEO</name>
<accession>A0A6G1IQJ6</accession>
<feature type="signal peptide" evidence="1">
    <location>
        <begin position="1"/>
        <end position="24"/>
    </location>
</feature>
<dbReference type="Proteomes" id="UP000799291">
    <property type="component" value="Unassembled WGS sequence"/>
</dbReference>
<evidence type="ECO:0000256" key="1">
    <source>
        <dbReference type="SAM" id="SignalP"/>
    </source>
</evidence>